<dbReference type="SUPFAM" id="SSF81383">
    <property type="entry name" value="F-box domain"/>
    <property type="match status" value="1"/>
</dbReference>
<dbReference type="PANTHER" id="PTHR32212:SF234">
    <property type="entry name" value="F-BOX_LRR-REPEAT PROTEIN 13-LIKE"/>
    <property type="match status" value="1"/>
</dbReference>
<dbReference type="EMBL" id="CM010725">
    <property type="protein sequence ID" value="RZC85029.1"/>
    <property type="molecule type" value="Genomic_DNA"/>
</dbReference>
<gene>
    <name evidence="2" type="ORF">C5167_047812</name>
</gene>
<dbReference type="Gramene" id="RZC85029">
    <property type="protein sequence ID" value="RZC85029"/>
    <property type="gene ID" value="C5167_047812"/>
</dbReference>
<proteinExistence type="predicted"/>
<dbReference type="InterPro" id="IPR001810">
    <property type="entry name" value="F-box_dom"/>
</dbReference>
<dbReference type="AlphaFoldDB" id="A0A4Y7LLN5"/>
<dbReference type="InterPro" id="IPR053781">
    <property type="entry name" value="F-box_AtFBL13-like"/>
</dbReference>
<keyword evidence="3" id="KW-1185">Reference proteome</keyword>
<dbReference type="InterPro" id="IPR036047">
    <property type="entry name" value="F-box-like_dom_sf"/>
</dbReference>
<dbReference type="CDD" id="cd22160">
    <property type="entry name" value="F-box_AtFBL13-like"/>
    <property type="match status" value="1"/>
</dbReference>
<reference evidence="2 3" key="1">
    <citation type="journal article" date="2018" name="Science">
        <title>The opium poppy genome and morphinan production.</title>
        <authorList>
            <person name="Guo L."/>
            <person name="Winzer T."/>
            <person name="Yang X."/>
            <person name="Li Y."/>
            <person name="Ning Z."/>
            <person name="He Z."/>
            <person name="Teodor R."/>
            <person name="Lu Y."/>
            <person name="Bowser T.A."/>
            <person name="Graham I.A."/>
            <person name="Ye K."/>
        </authorList>
    </citation>
    <scope>NUCLEOTIDE SEQUENCE [LARGE SCALE GENOMIC DNA]</scope>
    <source>
        <strain evidence="3">cv. HN1</strain>
        <tissue evidence="2">Leaves</tissue>
    </source>
</reference>
<accession>A0A4Y7LLN5</accession>
<dbReference type="PROSITE" id="PS50181">
    <property type="entry name" value="FBOX"/>
    <property type="match status" value="1"/>
</dbReference>
<organism evidence="2 3">
    <name type="scientific">Papaver somniferum</name>
    <name type="common">Opium poppy</name>
    <dbReference type="NCBI Taxonomy" id="3469"/>
    <lineage>
        <taxon>Eukaryota</taxon>
        <taxon>Viridiplantae</taxon>
        <taxon>Streptophyta</taxon>
        <taxon>Embryophyta</taxon>
        <taxon>Tracheophyta</taxon>
        <taxon>Spermatophyta</taxon>
        <taxon>Magnoliopsida</taxon>
        <taxon>Ranunculales</taxon>
        <taxon>Papaveraceae</taxon>
        <taxon>Papaveroideae</taxon>
        <taxon>Papaver</taxon>
    </lineage>
</organism>
<dbReference type="Gene3D" id="1.20.1280.50">
    <property type="match status" value="1"/>
</dbReference>
<evidence type="ECO:0000259" key="1">
    <source>
        <dbReference type="PROSITE" id="PS50181"/>
    </source>
</evidence>
<evidence type="ECO:0000313" key="2">
    <source>
        <dbReference type="EMBL" id="RZC85029.1"/>
    </source>
</evidence>
<dbReference type="Pfam" id="PF00646">
    <property type="entry name" value="F-box"/>
    <property type="match status" value="1"/>
</dbReference>
<protein>
    <recommendedName>
        <fullName evidence="1">F-box domain-containing protein</fullName>
    </recommendedName>
</protein>
<name>A0A4Y7LLN5_PAPSO</name>
<dbReference type="PANTHER" id="PTHR32212">
    <property type="entry name" value="CYCLIN-LIKE F-BOX"/>
    <property type="match status" value="1"/>
</dbReference>
<sequence length="96" mass="10955">MQNLGVRQSFKLQVDFALTSQYSVTFRLAFGIMVLKKTPKKKPKRGGNDDDDEDKISKLPDALIHHIYSFLPTKSVLSTCILSKRWNPFVKLCSHS</sequence>
<evidence type="ECO:0000313" key="3">
    <source>
        <dbReference type="Proteomes" id="UP000316621"/>
    </source>
</evidence>
<feature type="domain" description="F-box" evidence="1">
    <location>
        <begin position="53"/>
        <end position="96"/>
    </location>
</feature>
<dbReference type="Proteomes" id="UP000316621">
    <property type="component" value="Chromosome 11"/>
</dbReference>